<dbReference type="AlphaFoldDB" id="A0A6S7HKP6"/>
<organism evidence="1 2">
    <name type="scientific">Paramuricea clavata</name>
    <name type="common">Red gorgonian</name>
    <name type="synonym">Violescent sea-whip</name>
    <dbReference type="NCBI Taxonomy" id="317549"/>
    <lineage>
        <taxon>Eukaryota</taxon>
        <taxon>Metazoa</taxon>
        <taxon>Cnidaria</taxon>
        <taxon>Anthozoa</taxon>
        <taxon>Octocorallia</taxon>
        <taxon>Malacalcyonacea</taxon>
        <taxon>Plexauridae</taxon>
        <taxon>Paramuricea</taxon>
    </lineage>
</organism>
<dbReference type="Proteomes" id="UP001152795">
    <property type="component" value="Unassembled WGS sequence"/>
</dbReference>
<keyword evidence="2" id="KW-1185">Reference proteome</keyword>
<protein>
    <submittedName>
        <fullName evidence="1">Uncharacterized protein</fullName>
    </submittedName>
</protein>
<evidence type="ECO:0000313" key="1">
    <source>
        <dbReference type="EMBL" id="CAB3995821.1"/>
    </source>
</evidence>
<accession>A0A6S7HKP6</accession>
<dbReference type="EMBL" id="CACRXK020002737">
    <property type="protein sequence ID" value="CAB3995821.1"/>
    <property type="molecule type" value="Genomic_DNA"/>
</dbReference>
<comment type="caution">
    <text evidence="1">The sequence shown here is derived from an EMBL/GenBank/DDBJ whole genome shotgun (WGS) entry which is preliminary data.</text>
</comment>
<proteinExistence type="predicted"/>
<evidence type="ECO:0000313" key="2">
    <source>
        <dbReference type="Proteomes" id="UP001152795"/>
    </source>
</evidence>
<gene>
    <name evidence="1" type="ORF">PACLA_8A071809</name>
</gene>
<reference evidence="1" key="1">
    <citation type="submission" date="2020-04" db="EMBL/GenBank/DDBJ databases">
        <authorList>
            <person name="Alioto T."/>
            <person name="Alioto T."/>
            <person name="Gomez Garrido J."/>
        </authorList>
    </citation>
    <scope>NUCLEOTIDE SEQUENCE</scope>
    <source>
        <strain evidence="1">A484AB</strain>
    </source>
</reference>
<dbReference type="OrthoDB" id="5945807at2759"/>
<sequence>MSAITVIPWKEFLSYSYKDDKGRKPFPSRSQILIIGNEPQLSNWPAVNLVRNLEDVNEVKRQFITRPLILQVECGKHVPIGQRLNNRGEILGPSDIEWWLTPSSTAWNEATFHPGGLTAEGIRPNRFLQVTFAVLVDTSHPSIQRQLSDGFRRAETFLTSKKSFCVEVSLFSKPGNIVS</sequence>
<name>A0A6S7HKP6_PARCT</name>